<feature type="domain" description="RNase III" evidence="2">
    <location>
        <begin position="212"/>
        <end position="321"/>
    </location>
</feature>
<organism evidence="3 4">
    <name type="scientific">Morchella conica CCBAS932</name>
    <dbReference type="NCBI Taxonomy" id="1392247"/>
    <lineage>
        <taxon>Eukaryota</taxon>
        <taxon>Fungi</taxon>
        <taxon>Dikarya</taxon>
        <taxon>Ascomycota</taxon>
        <taxon>Pezizomycotina</taxon>
        <taxon>Pezizomycetes</taxon>
        <taxon>Pezizales</taxon>
        <taxon>Morchellaceae</taxon>
        <taxon>Morchella</taxon>
    </lineage>
</organism>
<evidence type="ECO:0000256" key="1">
    <source>
        <dbReference type="SAM" id="MobiDB-lite"/>
    </source>
</evidence>
<dbReference type="Proteomes" id="UP000277580">
    <property type="component" value="Unassembled WGS sequence"/>
</dbReference>
<feature type="region of interest" description="Disordered" evidence="1">
    <location>
        <begin position="21"/>
        <end position="72"/>
    </location>
</feature>
<gene>
    <name evidence="3" type="ORF">P167DRAFT_565046</name>
</gene>
<evidence type="ECO:0000313" key="3">
    <source>
        <dbReference type="EMBL" id="RPB12663.1"/>
    </source>
</evidence>
<dbReference type="InterPro" id="IPR036389">
    <property type="entry name" value="RNase_III_sf"/>
</dbReference>
<evidence type="ECO:0000313" key="4">
    <source>
        <dbReference type="Proteomes" id="UP000277580"/>
    </source>
</evidence>
<dbReference type="EMBL" id="ML119127">
    <property type="protein sequence ID" value="RPB12663.1"/>
    <property type="molecule type" value="Genomic_DNA"/>
</dbReference>
<dbReference type="AlphaFoldDB" id="A0A3N4KPZ1"/>
<dbReference type="Gene3D" id="1.10.1520.10">
    <property type="entry name" value="Ribonuclease III domain"/>
    <property type="match status" value="1"/>
</dbReference>
<accession>A0A3N4KPZ1</accession>
<feature type="compositionally biased region" description="Polar residues" evidence="1">
    <location>
        <begin position="25"/>
        <end position="39"/>
    </location>
</feature>
<feature type="region of interest" description="Disordered" evidence="1">
    <location>
        <begin position="168"/>
        <end position="204"/>
    </location>
</feature>
<feature type="compositionally biased region" description="Acidic residues" evidence="1">
    <location>
        <begin position="174"/>
        <end position="191"/>
    </location>
</feature>
<keyword evidence="4" id="KW-1185">Reference proteome</keyword>
<dbReference type="GO" id="GO:0004525">
    <property type="term" value="F:ribonuclease III activity"/>
    <property type="evidence" value="ECO:0007669"/>
    <property type="project" value="InterPro"/>
</dbReference>
<sequence>MKELSTPVSLKVGHGIGGPLHCVTTPHNSTASNSNTVITSRRELQNMKSNIGQSKKRPRSDSHDLGPSDHTTKDEKNLLLAFDKFGKALCKLLSTASGVPNTQRCIGGEKEAFLRVLKTRVDGGGFSWVGKFDDGKKYRFLGDDEREGQEVRKKVKLMVQLQAEIRGRNGSLSEEGEEGPSENWAEEDDETSSVSTHDGSSQIEWPPLLPSITDRNLCTQVFCTKNTQGPSPDHKRLSWLGGSWIHLLMSRIIFRNKNLEEVQLGRLRHCLLTDKAFANFAVRYGLMEEFKIQNEIRNTPGTKEMADIFRAYVATVAFSNPHGGFEVMTSWLEKLYQPILLSMEDEVWKDGTNAYLSEKLQNYLKFRPNTQFSAGNIRRQPEKEAKQAIMAAEIGFRASTQAKMVYYEMIERERVEEAAQAAPLKSEALTLALAKEQSGKIERETVEEAAQVTKTGQTKSGFFTQERARHEKGEGKKKEKNAVEAAQLELEALAKERSGKTEREQAEAKIAQLVPEALVKFESEKIETEKAENTEKASRLEREVSAKAKSEKNEREVENAITIVQLKADAMVLAKARSKKTDKEMIEIAAKTAQRKAVALALAGAESEEMEKKQSMAALSNAKKAEGKQRVFQLRCRVAQQAVKETIELDYGSPPLQPLPHQSGNIRLGQDKANPIIILDSEGENREGRESKVVKELKALEQIVVNNIKAAPLPFSAKKALDRLVNEIEGKLIYSRLEDRHAAERRDTDNRSAGRKAAEALLVDQHFLQELARMRLATKEDSGNSTTLLGANTTSAAAVLPSLGPCSLPSLVACVNRGNIPVVPSSNAPHTAAIPVSKLAQAPTKKADILNSENLAAQSMGGNMNSRLKNTTGWKEILRVVDPISRVPQEESSSVSANTQSEGIIGDIGTVPVLPQEGSCLDMETLVVEDEILDDAHPSLRASKEELSSRLIAQQAKVRAPVQAYYAACRPQEKLSLGAGTTWIEDEVSGTTRPAANLPQGDSSSTLPALQVAERAGVKRNPTTYLLEEDTSPNKEDIVVEYEILNHADPFFKATKR</sequence>
<reference evidence="3 4" key="1">
    <citation type="journal article" date="2018" name="Nat. Ecol. Evol.">
        <title>Pezizomycetes genomes reveal the molecular basis of ectomycorrhizal truffle lifestyle.</title>
        <authorList>
            <person name="Murat C."/>
            <person name="Payen T."/>
            <person name="Noel B."/>
            <person name="Kuo A."/>
            <person name="Morin E."/>
            <person name="Chen J."/>
            <person name="Kohler A."/>
            <person name="Krizsan K."/>
            <person name="Balestrini R."/>
            <person name="Da Silva C."/>
            <person name="Montanini B."/>
            <person name="Hainaut M."/>
            <person name="Levati E."/>
            <person name="Barry K.W."/>
            <person name="Belfiori B."/>
            <person name="Cichocki N."/>
            <person name="Clum A."/>
            <person name="Dockter R.B."/>
            <person name="Fauchery L."/>
            <person name="Guy J."/>
            <person name="Iotti M."/>
            <person name="Le Tacon F."/>
            <person name="Lindquist E.A."/>
            <person name="Lipzen A."/>
            <person name="Malagnac F."/>
            <person name="Mello A."/>
            <person name="Molinier V."/>
            <person name="Miyauchi S."/>
            <person name="Poulain J."/>
            <person name="Riccioni C."/>
            <person name="Rubini A."/>
            <person name="Sitrit Y."/>
            <person name="Splivallo R."/>
            <person name="Traeger S."/>
            <person name="Wang M."/>
            <person name="Zifcakova L."/>
            <person name="Wipf D."/>
            <person name="Zambonelli A."/>
            <person name="Paolocci F."/>
            <person name="Nowrousian M."/>
            <person name="Ottonello S."/>
            <person name="Baldrian P."/>
            <person name="Spatafora J.W."/>
            <person name="Henrissat B."/>
            <person name="Nagy L.G."/>
            <person name="Aury J.M."/>
            <person name="Wincker P."/>
            <person name="Grigoriev I.V."/>
            <person name="Bonfante P."/>
            <person name="Martin F.M."/>
        </authorList>
    </citation>
    <scope>NUCLEOTIDE SEQUENCE [LARGE SCALE GENOMIC DNA]</scope>
    <source>
        <strain evidence="3 4">CCBAS932</strain>
    </source>
</reference>
<dbReference type="STRING" id="1392247.A0A3N4KPZ1"/>
<dbReference type="PROSITE" id="PS50142">
    <property type="entry name" value="RNASE_3_2"/>
    <property type="match status" value="1"/>
</dbReference>
<dbReference type="SMART" id="SM00535">
    <property type="entry name" value="RIBOc"/>
    <property type="match status" value="1"/>
</dbReference>
<dbReference type="GO" id="GO:0006396">
    <property type="term" value="P:RNA processing"/>
    <property type="evidence" value="ECO:0007669"/>
    <property type="project" value="InterPro"/>
</dbReference>
<proteinExistence type="predicted"/>
<evidence type="ECO:0000259" key="2">
    <source>
        <dbReference type="PROSITE" id="PS50142"/>
    </source>
</evidence>
<dbReference type="SUPFAM" id="SSF69065">
    <property type="entry name" value="RNase III domain-like"/>
    <property type="match status" value="1"/>
</dbReference>
<feature type="compositionally biased region" description="Polar residues" evidence="1">
    <location>
        <begin position="192"/>
        <end position="203"/>
    </location>
</feature>
<dbReference type="OrthoDB" id="4087411at2759"/>
<dbReference type="Pfam" id="PF00636">
    <property type="entry name" value="Ribonuclease_3"/>
    <property type="match status" value="1"/>
</dbReference>
<dbReference type="InParanoid" id="A0A3N4KPZ1"/>
<dbReference type="InterPro" id="IPR000999">
    <property type="entry name" value="RNase_III_dom"/>
</dbReference>
<feature type="region of interest" description="Disordered" evidence="1">
    <location>
        <begin position="528"/>
        <end position="547"/>
    </location>
</feature>
<name>A0A3N4KPZ1_9PEZI</name>
<feature type="compositionally biased region" description="Basic and acidic residues" evidence="1">
    <location>
        <begin position="59"/>
        <end position="72"/>
    </location>
</feature>
<protein>
    <recommendedName>
        <fullName evidence="2">RNase III domain-containing protein</fullName>
    </recommendedName>
</protein>